<proteinExistence type="predicted"/>
<evidence type="ECO:0000313" key="3">
    <source>
        <dbReference type="Proteomes" id="UP001331561"/>
    </source>
</evidence>
<accession>A0ABU6K5Z4</accession>
<keyword evidence="1" id="KW-1133">Transmembrane helix</keyword>
<keyword evidence="1" id="KW-0472">Membrane</keyword>
<gene>
    <name evidence="2" type="ORF">VVD49_15050</name>
</gene>
<dbReference type="RefSeq" id="WP_327600030.1">
    <property type="nucleotide sequence ID" value="NZ_JAYXHS010000003.1"/>
</dbReference>
<protein>
    <submittedName>
        <fullName evidence="2">Type II secretion system protein</fullName>
    </submittedName>
</protein>
<sequence length="169" mass="18820">MRVRARGFTYIGLLVIVAIIAVVAAGAVQVGAVTQRRYAEDELLAVGLEFKAAVRSYFEATPVGTPSAAPNSLDDLLRDPRYPSVKRHLRKIYNDPLTGKPDWGLVRSAEGGILGVYSKAEGKPIRQDNFPDEFFHFRGKKNYRGWVFVYGVVCTDEGCELPNRENRTD</sequence>
<reference evidence="2 3" key="1">
    <citation type="submission" date="2024-01" db="EMBL/GenBank/DDBJ databases">
        <title>Uliginosibacterium soil sp. nov.</title>
        <authorList>
            <person name="Lv Y."/>
        </authorList>
    </citation>
    <scope>NUCLEOTIDE SEQUENCE [LARGE SCALE GENOMIC DNA]</scope>
    <source>
        <strain evidence="2 3">H3</strain>
    </source>
</reference>
<name>A0ABU6K5Z4_9RHOO</name>
<organism evidence="2 3">
    <name type="scientific">Uliginosibacterium silvisoli</name>
    <dbReference type="NCBI Taxonomy" id="3114758"/>
    <lineage>
        <taxon>Bacteria</taxon>
        <taxon>Pseudomonadati</taxon>
        <taxon>Pseudomonadota</taxon>
        <taxon>Betaproteobacteria</taxon>
        <taxon>Rhodocyclales</taxon>
        <taxon>Zoogloeaceae</taxon>
        <taxon>Uliginosibacterium</taxon>
    </lineage>
</organism>
<keyword evidence="3" id="KW-1185">Reference proteome</keyword>
<keyword evidence="1" id="KW-0812">Transmembrane</keyword>
<evidence type="ECO:0000256" key="1">
    <source>
        <dbReference type="SAM" id="Phobius"/>
    </source>
</evidence>
<evidence type="ECO:0000313" key="2">
    <source>
        <dbReference type="EMBL" id="MEC5387049.1"/>
    </source>
</evidence>
<comment type="caution">
    <text evidence="2">The sequence shown here is derived from an EMBL/GenBank/DDBJ whole genome shotgun (WGS) entry which is preliminary data.</text>
</comment>
<feature type="transmembrane region" description="Helical" evidence="1">
    <location>
        <begin position="7"/>
        <end position="28"/>
    </location>
</feature>
<dbReference type="Proteomes" id="UP001331561">
    <property type="component" value="Unassembled WGS sequence"/>
</dbReference>
<dbReference type="EMBL" id="JAYXHS010000003">
    <property type="protein sequence ID" value="MEC5387049.1"/>
    <property type="molecule type" value="Genomic_DNA"/>
</dbReference>